<dbReference type="Proteomes" id="UP001501822">
    <property type="component" value="Unassembled WGS sequence"/>
</dbReference>
<comment type="caution">
    <text evidence="1">The sequence shown here is derived from an EMBL/GenBank/DDBJ whole genome shotgun (WGS) entry which is preliminary data.</text>
</comment>
<dbReference type="InterPro" id="IPR015791">
    <property type="entry name" value="Antimic/Inh_G_crystallin-like"/>
</dbReference>
<protein>
    <submittedName>
        <fullName evidence="1">Uncharacterized protein</fullName>
    </submittedName>
</protein>
<gene>
    <name evidence="1" type="ORF">GCM10010151_64690</name>
</gene>
<dbReference type="Gene3D" id="2.60.20.30">
    <property type="match status" value="1"/>
</dbReference>
<organism evidence="1 2">
    <name type="scientific">Actinoallomurus spadix</name>
    <dbReference type="NCBI Taxonomy" id="79912"/>
    <lineage>
        <taxon>Bacteria</taxon>
        <taxon>Bacillati</taxon>
        <taxon>Actinomycetota</taxon>
        <taxon>Actinomycetes</taxon>
        <taxon>Streptosporangiales</taxon>
        <taxon>Thermomonosporaceae</taxon>
        <taxon>Actinoallomurus</taxon>
    </lineage>
</organism>
<sequence length="55" mass="6260">MANAGFVGYQYWTDEFYTGNNGVTIHDANGATFTLEKWTDYHPTNAFALDYFTNP</sequence>
<dbReference type="SUPFAM" id="SSF49695">
    <property type="entry name" value="gamma-Crystallin-like"/>
    <property type="match status" value="1"/>
</dbReference>
<evidence type="ECO:0000313" key="2">
    <source>
        <dbReference type="Proteomes" id="UP001501822"/>
    </source>
</evidence>
<keyword evidence="2" id="KW-1185">Reference proteome</keyword>
<reference evidence="2" key="1">
    <citation type="journal article" date="2019" name="Int. J. Syst. Evol. Microbiol.">
        <title>The Global Catalogue of Microorganisms (GCM) 10K type strain sequencing project: providing services to taxonomists for standard genome sequencing and annotation.</title>
        <authorList>
            <consortium name="The Broad Institute Genomics Platform"/>
            <consortium name="The Broad Institute Genome Sequencing Center for Infectious Disease"/>
            <person name="Wu L."/>
            <person name="Ma J."/>
        </authorList>
    </citation>
    <scope>NUCLEOTIDE SEQUENCE [LARGE SCALE GENOMIC DNA]</scope>
    <source>
        <strain evidence="2">JCM 3146</strain>
    </source>
</reference>
<evidence type="ECO:0000313" key="1">
    <source>
        <dbReference type="EMBL" id="GAA0365821.1"/>
    </source>
</evidence>
<dbReference type="InterPro" id="IPR011024">
    <property type="entry name" value="G_crystallin-like"/>
</dbReference>
<dbReference type="EMBL" id="BAAABM010000066">
    <property type="protein sequence ID" value="GAA0365821.1"/>
    <property type="molecule type" value="Genomic_DNA"/>
</dbReference>
<name>A0ABP3HDQ4_9ACTN</name>
<proteinExistence type="predicted"/>
<accession>A0ABP3HDQ4</accession>